<reference evidence="1" key="1">
    <citation type="submission" date="2022-02" db="EMBL/GenBank/DDBJ databases">
        <title>Halalkalibacter sp. nov. isolated from Lonar Lake, India.</title>
        <authorList>
            <person name="Joshi A."/>
            <person name="Thite S."/>
            <person name="Lodha T."/>
        </authorList>
    </citation>
    <scope>NUCLEOTIDE SEQUENCE</scope>
    <source>
        <strain evidence="1">MEB205</strain>
    </source>
</reference>
<organism evidence="1 2">
    <name type="scientific">Halalkalibacter alkaliphilus</name>
    <dbReference type="NCBI Taxonomy" id="2917993"/>
    <lineage>
        <taxon>Bacteria</taxon>
        <taxon>Bacillati</taxon>
        <taxon>Bacillota</taxon>
        <taxon>Bacilli</taxon>
        <taxon>Bacillales</taxon>
        <taxon>Bacillaceae</taxon>
        <taxon>Halalkalibacter</taxon>
    </lineage>
</organism>
<sequence>MVHWWMVVYDAVSCDFFNDSYLTDSTLTEEQVIQEYEENKKGYKVIHTGIGNTRPKTYRALEYVGISLR</sequence>
<gene>
    <name evidence="1" type="ORF">MF646_09400</name>
</gene>
<accession>A0A9X2CS84</accession>
<dbReference type="AlphaFoldDB" id="A0A9X2CS84"/>
<proteinExistence type="predicted"/>
<evidence type="ECO:0000313" key="1">
    <source>
        <dbReference type="EMBL" id="MCL7747334.1"/>
    </source>
</evidence>
<keyword evidence="2" id="KW-1185">Reference proteome</keyword>
<dbReference type="RefSeq" id="WP_250096239.1">
    <property type="nucleotide sequence ID" value="NZ_JAKRYL010000008.1"/>
</dbReference>
<comment type="caution">
    <text evidence="1">The sequence shown here is derived from an EMBL/GenBank/DDBJ whole genome shotgun (WGS) entry which is preliminary data.</text>
</comment>
<evidence type="ECO:0000313" key="2">
    <source>
        <dbReference type="Proteomes" id="UP001139150"/>
    </source>
</evidence>
<dbReference type="EMBL" id="JAKRYL010000008">
    <property type="protein sequence ID" value="MCL7747334.1"/>
    <property type="molecule type" value="Genomic_DNA"/>
</dbReference>
<name>A0A9X2CS84_9BACI</name>
<protein>
    <submittedName>
        <fullName evidence="1">Uncharacterized protein</fullName>
    </submittedName>
</protein>
<dbReference type="Proteomes" id="UP001139150">
    <property type="component" value="Unassembled WGS sequence"/>
</dbReference>